<gene>
    <name evidence="8" type="ORF">WJU22_18270</name>
</gene>
<dbReference type="PROSITE" id="PS50043">
    <property type="entry name" value="HTH_LUXR_2"/>
    <property type="match status" value="1"/>
</dbReference>
<evidence type="ECO:0000259" key="6">
    <source>
        <dbReference type="PROSITE" id="PS50043"/>
    </source>
</evidence>
<keyword evidence="2" id="KW-0805">Transcription regulation</keyword>
<dbReference type="PRINTS" id="PR00038">
    <property type="entry name" value="HTHLUXR"/>
</dbReference>
<evidence type="ECO:0000256" key="5">
    <source>
        <dbReference type="PROSITE-ProRule" id="PRU00169"/>
    </source>
</evidence>
<feature type="domain" description="HTH luxR-type" evidence="6">
    <location>
        <begin position="146"/>
        <end position="211"/>
    </location>
</feature>
<dbReference type="PROSITE" id="PS00622">
    <property type="entry name" value="HTH_LUXR_1"/>
    <property type="match status" value="1"/>
</dbReference>
<evidence type="ECO:0000256" key="2">
    <source>
        <dbReference type="ARBA" id="ARBA00023015"/>
    </source>
</evidence>
<keyword evidence="4" id="KW-0804">Transcription</keyword>
<dbReference type="InterPro" id="IPR039420">
    <property type="entry name" value="WalR-like"/>
</dbReference>
<evidence type="ECO:0000259" key="7">
    <source>
        <dbReference type="PROSITE" id="PS50110"/>
    </source>
</evidence>
<protein>
    <submittedName>
        <fullName evidence="8">Response regulator transcription factor</fullName>
    </submittedName>
</protein>
<evidence type="ECO:0000256" key="4">
    <source>
        <dbReference type="ARBA" id="ARBA00023163"/>
    </source>
</evidence>
<reference evidence="8 9" key="1">
    <citation type="submission" date="2024-03" db="EMBL/GenBank/DDBJ databases">
        <title>Chitinophaga caseinilytica sp. nov., a casein hydrolysing bacterium isolated from forest soil.</title>
        <authorList>
            <person name="Lee D.S."/>
            <person name="Han D.M."/>
            <person name="Baek J.H."/>
            <person name="Choi D.G."/>
            <person name="Jeon J.H."/>
            <person name="Jeon C.O."/>
        </authorList>
    </citation>
    <scope>NUCLEOTIDE SEQUENCE [LARGE SCALE GENOMIC DNA]</scope>
    <source>
        <strain evidence="8 9">KACC 19118</strain>
    </source>
</reference>
<dbReference type="CDD" id="cd06170">
    <property type="entry name" value="LuxR_C_like"/>
    <property type="match status" value="1"/>
</dbReference>
<proteinExistence type="predicted"/>
<dbReference type="SMART" id="SM00448">
    <property type="entry name" value="REC"/>
    <property type="match status" value="1"/>
</dbReference>
<dbReference type="EMBL" id="CP150096">
    <property type="protein sequence ID" value="WZN44845.1"/>
    <property type="molecule type" value="Genomic_DNA"/>
</dbReference>
<dbReference type="InterPro" id="IPR016032">
    <property type="entry name" value="Sig_transdc_resp-reg_C-effctor"/>
</dbReference>
<evidence type="ECO:0000256" key="1">
    <source>
        <dbReference type="ARBA" id="ARBA00022553"/>
    </source>
</evidence>
<accession>A0ABZ2YYT0</accession>
<dbReference type="InterPro" id="IPR058245">
    <property type="entry name" value="NreC/VraR/RcsB-like_REC"/>
</dbReference>
<dbReference type="Pfam" id="PF00072">
    <property type="entry name" value="Response_reg"/>
    <property type="match status" value="1"/>
</dbReference>
<evidence type="ECO:0000256" key="3">
    <source>
        <dbReference type="ARBA" id="ARBA00023125"/>
    </source>
</evidence>
<dbReference type="PANTHER" id="PTHR43214:SF41">
    <property type="entry name" value="NITRATE_NITRITE RESPONSE REGULATOR PROTEIN NARP"/>
    <property type="match status" value="1"/>
</dbReference>
<dbReference type="RefSeq" id="WP_341839607.1">
    <property type="nucleotide sequence ID" value="NZ_CP149792.1"/>
</dbReference>
<dbReference type="InterPro" id="IPR000792">
    <property type="entry name" value="Tscrpt_reg_LuxR_C"/>
</dbReference>
<keyword evidence="9" id="KW-1185">Reference proteome</keyword>
<dbReference type="PANTHER" id="PTHR43214">
    <property type="entry name" value="TWO-COMPONENT RESPONSE REGULATOR"/>
    <property type="match status" value="1"/>
</dbReference>
<feature type="modified residue" description="4-aspartylphosphate" evidence="5">
    <location>
        <position position="60"/>
    </location>
</feature>
<feature type="domain" description="Response regulatory" evidence="7">
    <location>
        <begin position="9"/>
        <end position="125"/>
    </location>
</feature>
<dbReference type="SMART" id="SM00421">
    <property type="entry name" value="HTH_LUXR"/>
    <property type="match status" value="1"/>
</dbReference>
<dbReference type="PROSITE" id="PS50110">
    <property type="entry name" value="RESPONSE_REGULATORY"/>
    <property type="match status" value="1"/>
</dbReference>
<organism evidence="8 9">
    <name type="scientific">Chitinophaga caseinilytica</name>
    <dbReference type="NCBI Taxonomy" id="2267521"/>
    <lineage>
        <taxon>Bacteria</taxon>
        <taxon>Pseudomonadati</taxon>
        <taxon>Bacteroidota</taxon>
        <taxon>Chitinophagia</taxon>
        <taxon>Chitinophagales</taxon>
        <taxon>Chitinophagaceae</taxon>
        <taxon>Chitinophaga</taxon>
    </lineage>
</organism>
<dbReference type="InterPro" id="IPR001789">
    <property type="entry name" value="Sig_transdc_resp-reg_receiver"/>
</dbReference>
<sequence>MWKQTTERTIAIVDDHPVVIEGLRTLLHGTPGISGMHAFTSGGAFMAWLGRNHADLVLLDIMLPDANGLDLCKDIKRMSPETVVLAVSNQAERSMILQILQNGASGYLLKNASAAEFKKCLDEALNGGVAFSREVREILARPGRDELRAPATLTRREKQVLQLVTEGKTTTGIAQELHLSPLTVETHRRNMMQKLEVKNAAELIMAAVQRKLL</sequence>
<name>A0ABZ2YYT0_9BACT</name>
<evidence type="ECO:0000313" key="8">
    <source>
        <dbReference type="EMBL" id="WZN44845.1"/>
    </source>
</evidence>
<keyword evidence="1 5" id="KW-0597">Phosphoprotein</keyword>
<dbReference type="SUPFAM" id="SSF46894">
    <property type="entry name" value="C-terminal effector domain of the bipartite response regulators"/>
    <property type="match status" value="1"/>
</dbReference>
<keyword evidence="3" id="KW-0238">DNA-binding</keyword>
<dbReference type="CDD" id="cd17535">
    <property type="entry name" value="REC_NarL-like"/>
    <property type="match status" value="1"/>
</dbReference>
<dbReference type="SUPFAM" id="SSF52172">
    <property type="entry name" value="CheY-like"/>
    <property type="match status" value="1"/>
</dbReference>
<dbReference type="InterPro" id="IPR011006">
    <property type="entry name" value="CheY-like_superfamily"/>
</dbReference>
<dbReference type="Gene3D" id="3.40.50.2300">
    <property type="match status" value="1"/>
</dbReference>
<dbReference type="Proteomes" id="UP001449657">
    <property type="component" value="Chromosome"/>
</dbReference>
<dbReference type="Pfam" id="PF00196">
    <property type="entry name" value="GerE"/>
    <property type="match status" value="1"/>
</dbReference>
<evidence type="ECO:0000313" key="9">
    <source>
        <dbReference type="Proteomes" id="UP001449657"/>
    </source>
</evidence>